<protein>
    <recommendedName>
        <fullName evidence="2">DUF2946 domain-containing protein</fullName>
    </recommendedName>
</protein>
<gene>
    <name evidence="1" type="ORF">GALL_70520</name>
</gene>
<dbReference type="AlphaFoldDB" id="A0A1J5T5I5"/>
<organism evidence="1">
    <name type="scientific">mine drainage metagenome</name>
    <dbReference type="NCBI Taxonomy" id="410659"/>
    <lineage>
        <taxon>unclassified sequences</taxon>
        <taxon>metagenomes</taxon>
        <taxon>ecological metagenomes</taxon>
    </lineage>
</organism>
<evidence type="ECO:0008006" key="2">
    <source>
        <dbReference type="Google" id="ProtNLM"/>
    </source>
</evidence>
<dbReference type="EMBL" id="MLJW01000020">
    <property type="protein sequence ID" value="OIR11557.1"/>
    <property type="molecule type" value="Genomic_DNA"/>
</dbReference>
<comment type="caution">
    <text evidence="1">The sequence shown here is derived from an EMBL/GenBank/DDBJ whole genome shotgun (WGS) entry which is preliminary data.</text>
</comment>
<reference evidence="1" key="1">
    <citation type="submission" date="2016-10" db="EMBL/GenBank/DDBJ databases">
        <title>Sequence of Gallionella enrichment culture.</title>
        <authorList>
            <person name="Poehlein A."/>
            <person name="Muehling M."/>
            <person name="Daniel R."/>
        </authorList>
    </citation>
    <scope>NUCLEOTIDE SEQUENCE</scope>
</reference>
<sequence>MPSMLRSLFLKSLLVFALLFAQQGAFVHGIGHTMAEQSQDQSLPHDKHCDLCAVYAQIGSAIGVSHIHFDFASAFESIHTAPSFAFRSLAFTAFTARAPPCSV</sequence>
<evidence type="ECO:0000313" key="1">
    <source>
        <dbReference type="EMBL" id="OIR11557.1"/>
    </source>
</evidence>
<name>A0A1J5T5I5_9ZZZZ</name>
<proteinExistence type="predicted"/>
<accession>A0A1J5T5I5</accession>